<accession>A0A550BXM8</accession>
<proteinExistence type="predicted"/>
<comment type="caution">
    <text evidence="1">The sequence shown here is derived from an EMBL/GenBank/DDBJ whole genome shotgun (WGS) entry which is preliminary data.</text>
</comment>
<feature type="non-terminal residue" evidence="1">
    <location>
        <position position="1"/>
    </location>
</feature>
<organism evidence="1 2">
    <name type="scientific">Schizophyllum amplum</name>
    <dbReference type="NCBI Taxonomy" id="97359"/>
    <lineage>
        <taxon>Eukaryota</taxon>
        <taxon>Fungi</taxon>
        <taxon>Dikarya</taxon>
        <taxon>Basidiomycota</taxon>
        <taxon>Agaricomycotina</taxon>
        <taxon>Agaricomycetes</taxon>
        <taxon>Agaricomycetidae</taxon>
        <taxon>Agaricales</taxon>
        <taxon>Schizophyllaceae</taxon>
        <taxon>Schizophyllum</taxon>
    </lineage>
</organism>
<evidence type="ECO:0000313" key="2">
    <source>
        <dbReference type="Proteomes" id="UP000320762"/>
    </source>
</evidence>
<name>A0A550BXM8_9AGAR</name>
<dbReference type="Proteomes" id="UP000320762">
    <property type="component" value="Unassembled WGS sequence"/>
</dbReference>
<sequence>PTLQHVVFLKLIGFDDGLMLLLTLHASRSSGTEYQSYRSIVSGPQPRRHSPLYSLDPDTVLDINVVLNTASTSGPPTPRHPTTLTSSWWLF</sequence>
<gene>
    <name evidence="1" type="ORF">BD626DRAFT_515278</name>
</gene>
<dbReference type="EMBL" id="VDMD01000049">
    <property type="protein sequence ID" value="TRM57304.1"/>
    <property type="molecule type" value="Genomic_DNA"/>
</dbReference>
<protein>
    <submittedName>
        <fullName evidence="1">Uncharacterized protein</fullName>
    </submittedName>
</protein>
<keyword evidence="2" id="KW-1185">Reference proteome</keyword>
<evidence type="ECO:0000313" key="1">
    <source>
        <dbReference type="EMBL" id="TRM57304.1"/>
    </source>
</evidence>
<reference evidence="1 2" key="1">
    <citation type="journal article" date="2019" name="New Phytol.">
        <title>Comparative genomics reveals unique wood-decay strategies and fruiting body development in the Schizophyllaceae.</title>
        <authorList>
            <person name="Almasi E."/>
            <person name="Sahu N."/>
            <person name="Krizsan K."/>
            <person name="Balint B."/>
            <person name="Kovacs G.M."/>
            <person name="Kiss B."/>
            <person name="Cseklye J."/>
            <person name="Drula E."/>
            <person name="Henrissat B."/>
            <person name="Nagy I."/>
            <person name="Chovatia M."/>
            <person name="Adam C."/>
            <person name="LaButti K."/>
            <person name="Lipzen A."/>
            <person name="Riley R."/>
            <person name="Grigoriev I.V."/>
            <person name="Nagy L.G."/>
        </authorList>
    </citation>
    <scope>NUCLEOTIDE SEQUENCE [LARGE SCALE GENOMIC DNA]</scope>
    <source>
        <strain evidence="1 2">NL-1724</strain>
    </source>
</reference>
<dbReference type="AlphaFoldDB" id="A0A550BXM8"/>